<evidence type="ECO:0000313" key="1">
    <source>
        <dbReference type="EMBL" id="GAA4355512.1"/>
    </source>
</evidence>
<organism evidence="1 2">
    <name type="scientific">Hymenobacter saemangeumensis</name>
    <dbReference type="NCBI Taxonomy" id="1084522"/>
    <lineage>
        <taxon>Bacteria</taxon>
        <taxon>Pseudomonadati</taxon>
        <taxon>Bacteroidota</taxon>
        <taxon>Cytophagia</taxon>
        <taxon>Cytophagales</taxon>
        <taxon>Hymenobacteraceae</taxon>
        <taxon>Hymenobacter</taxon>
    </lineage>
</organism>
<sequence>MNLQAELVREHSARQTRRLTTYACSHPRCLAELLKVFWYGTPRERQLAADVLGQVGEKRPRWLVPHLAGLLAAVHAGAEHHPAVRRGVARALQFVPVPADWQARAFDTCLELLAAPAEPVATRTYALTAAARLALPHPELVAELLEVVDLALRTTSSAALRSRAAREIPKLRAVLREDLPN</sequence>
<dbReference type="SUPFAM" id="SSF48371">
    <property type="entry name" value="ARM repeat"/>
    <property type="match status" value="1"/>
</dbReference>
<dbReference type="Proteomes" id="UP001501153">
    <property type="component" value="Unassembled WGS sequence"/>
</dbReference>
<proteinExistence type="predicted"/>
<dbReference type="EMBL" id="BAABGZ010000018">
    <property type="protein sequence ID" value="GAA4355512.1"/>
    <property type="molecule type" value="Genomic_DNA"/>
</dbReference>
<evidence type="ECO:0000313" key="2">
    <source>
        <dbReference type="Proteomes" id="UP001501153"/>
    </source>
</evidence>
<dbReference type="InterPro" id="IPR016024">
    <property type="entry name" value="ARM-type_fold"/>
</dbReference>
<reference evidence="2" key="1">
    <citation type="journal article" date="2019" name="Int. J. Syst. Evol. Microbiol.">
        <title>The Global Catalogue of Microorganisms (GCM) 10K type strain sequencing project: providing services to taxonomists for standard genome sequencing and annotation.</title>
        <authorList>
            <consortium name="The Broad Institute Genomics Platform"/>
            <consortium name="The Broad Institute Genome Sequencing Center for Infectious Disease"/>
            <person name="Wu L."/>
            <person name="Ma J."/>
        </authorList>
    </citation>
    <scope>NUCLEOTIDE SEQUENCE [LARGE SCALE GENOMIC DNA]</scope>
    <source>
        <strain evidence="2">JCM 17923</strain>
    </source>
</reference>
<comment type="caution">
    <text evidence="1">The sequence shown here is derived from an EMBL/GenBank/DDBJ whole genome shotgun (WGS) entry which is preliminary data.</text>
</comment>
<keyword evidence="2" id="KW-1185">Reference proteome</keyword>
<protein>
    <recommendedName>
        <fullName evidence="3">HEAT repeat domain-containing protein</fullName>
    </recommendedName>
</protein>
<gene>
    <name evidence="1" type="ORF">GCM10023185_18410</name>
</gene>
<accession>A0ABP8IBU8</accession>
<evidence type="ECO:0008006" key="3">
    <source>
        <dbReference type="Google" id="ProtNLM"/>
    </source>
</evidence>
<name>A0ABP8IBU8_9BACT</name>
<dbReference type="RefSeq" id="WP_345235741.1">
    <property type="nucleotide sequence ID" value="NZ_BAABGZ010000018.1"/>
</dbReference>